<feature type="domain" description="PX" evidence="2">
    <location>
        <begin position="180"/>
        <end position="300"/>
    </location>
</feature>
<dbReference type="Pfam" id="PF12828">
    <property type="entry name" value="PXB"/>
    <property type="match status" value="1"/>
</dbReference>
<dbReference type="InterPro" id="IPR047168">
    <property type="entry name" value="LEC1-like"/>
</dbReference>
<name>A0A2T0FBW3_9ASCO</name>
<feature type="region of interest" description="Disordered" evidence="1">
    <location>
        <begin position="152"/>
        <end position="173"/>
    </location>
</feature>
<dbReference type="EMBL" id="NDIQ01000001">
    <property type="protein sequence ID" value="PRT52429.1"/>
    <property type="molecule type" value="Genomic_DNA"/>
</dbReference>
<dbReference type="CDD" id="cd06869">
    <property type="entry name" value="PX_UP2_fungi"/>
    <property type="match status" value="1"/>
</dbReference>
<dbReference type="Pfam" id="PF00787">
    <property type="entry name" value="PX"/>
    <property type="match status" value="1"/>
</dbReference>
<reference evidence="3 4" key="1">
    <citation type="submission" date="2017-04" db="EMBL/GenBank/DDBJ databases">
        <title>Genome sequencing of [Candida] sorbophila.</title>
        <authorList>
            <person name="Ahn J.O."/>
        </authorList>
    </citation>
    <scope>NUCLEOTIDE SEQUENCE [LARGE SCALE GENOMIC DNA]</scope>
    <source>
        <strain evidence="3 4">DS02</strain>
    </source>
</reference>
<organism evidence="3 4">
    <name type="scientific">Wickerhamiella sorbophila</name>
    <dbReference type="NCBI Taxonomy" id="45607"/>
    <lineage>
        <taxon>Eukaryota</taxon>
        <taxon>Fungi</taxon>
        <taxon>Dikarya</taxon>
        <taxon>Ascomycota</taxon>
        <taxon>Saccharomycotina</taxon>
        <taxon>Dipodascomycetes</taxon>
        <taxon>Dipodascales</taxon>
        <taxon>Trichomonascaceae</taxon>
        <taxon>Wickerhamiella</taxon>
    </lineage>
</organism>
<dbReference type="GO" id="GO:0035091">
    <property type="term" value="F:phosphatidylinositol binding"/>
    <property type="evidence" value="ECO:0007669"/>
    <property type="project" value="InterPro"/>
</dbReference>
<dbReference type="OrthoDB" id="2117459at2759"/>
<dbReference type="InterPro" id="IPR024555">
    <property type="entry name" value="PX-associated"/>
</dbReference>
<evidence type="ECO:0000313" key="3">
    <source>
        <dbReference type="EMBL" id="PRT52429.1"/>
    </source>
</evidence>
<dbReference type="AlphaFoldDB" id="A0A2T0FBW3"/>
<dbReference type="STRING" id="45607.A0A2T0FBW3"/>
<dbReference type="InterPro" id="IPR024554">
    <property type="entry name" value="LEC1-like_C"/>
</dbReference>
<dbReference type="PROSITE" id="PS50195">
    <property type="entry name" value="PX"/>
    <property type="match status" value="1"/>
</dbReference>
<dbReference type="SMART" id="SM00312">
    <property type="entry name" value="PX"/>
    <property type="match status" value="1"/>
</dbReference>
<gene>
    <name evidence="3" type="ORF">B9G98_00049</name>
</gene>
<dbReference type="InterPro" id="IPR001683">
    <property type="entry name" value="PX_dom"/>
</dbReference>
<protein>
    <recommendedName>
        <fullName evidence="2">PX domain-containing protein</fullName>
    </recommendedName>
</protein>
<dbReference type="SUPFAM" id="SSF64268">
    <property type="entry name" value="PX domain"/>
    <property type="match status" value="1"/>
</dbReference>
<dbReference type="Proteomes" id="UP000238350">
    <property type="component" value="Unassembled WGS sequence"/>
</dbReference>
<evidence type="ECO:0000259" key="2">
    <source>
        <dbReference type="PROSITE" id="PS50195"/>
    </source>
</evidence>
<sequence>MSLSVDQVHLLKRELLRLAIADESARLDNMNNINQLGPPFIDTDGMPADGSAFPIMSYILVNFVVPFPPLARADAKFWANTAQPFIQGLASKEISSSADRDEATKRRRLGRIAKRFILMLMVAGISTNVPNESRRYSKRRAYDAILPKTDDGILDKQPGTPQDAEIANGTPPPGPVPGLIATVIGAYTGSSTRLLKNKETHYILEAQMWGGPPVWTKRTYLDFVALDKRLMKEFPGKHLARLPHKNSTNTVVKVDGSERTLIRERQRVTLRAYLNRLTSIPKVCQSDIFLEFLFKQRVNELTKEEIADIVVRQGLDRERWTNREKFYDLANERAKKLEQYLGEIKSEILMDDALPKLFMEMKTHSRVEDMSPLLQKFVEWCLVEFSGIIYNLLLGRDDSPEIFSQVKRFYHLMPFKLMQGILKLSNPALIMKKLTDLFMATPFGGKSLLQNMFIRILNDDMRSQEVLLEELEKSISNHALTKPLKDYSQMGYHEREQIHYQVDHSNKDIVLVIYENSDIDPKLLRITTKYHDLWQKAVEHPETIDDNVEKIDTYSQLKDFLKLSVRQRDKDIMKDFWADPGTIAFVRATVDILYDILIEIFRTGKIAESLGDFERFASDIINFVDAADGGIALDANELVNGLIAICQKHQNSVFRFINRVYSREDSIFVDMISWMTLFINFIRDGKQNKYRIDLFGIVDRASENGMDISVLQSDLDTLQQWLRNRQETAKPDLKGAPTEKMGEASDYLEDIGLTWDDVGFAMAEVEIDEQEEFIPELNTDMAQDAVTRERFRRFKHSEMERRKEEMKDRPASRLIEELVPAFQEALGKVLSEARVYPTPMSNYK</sequence>
<dbReference type="PANTHER" id="PTHR47185:SF1">
    <property type="entry name" value="PX DOMAIN-CONTAINING PROTEIN YPR097W"/>
    <property type="match status" value="1"/>
</dbReference>
<keyword evidence="4" id="KW-1185">Reference proteome</keyword>
<comment type="caution">
    <text evidence="3">The sequence shown here is derived from an EMBL/GenBank/DDBJ whole genome shotgun (WGS) entry which is preliminary data.</text>
</comment>
<evidence type="ECO:0000313" key="4">
    <source>
        <dbReference type="Proteomes" id="UP000238350"/>
    </source>
</evidence>
<dbReference type="GeneID" id="36513798"/>
<evidence type="ECO:0000256" key="1">
    <source>
        <dbReference type="SAM" id="MobiDB-lite"/>
    </source>
</evidence>
<dbReference type="Gene3D" id="3.30.1520.10">
    <property type="entry name" value="Phox-like domain"/>
    <property type="match status" value="1"/>
</dbReference>
<dbReference type="PANTHER" id="PTHR47185">
    <property type="entry name" value="PX DOMAIN-CONTAINING PROTEIN YPR097W"/>
    <property type="match status" value="1"/>
</dbReference>
<dbReference type="Pfam" id="PF12825">
    <property type="entry name" value="DUF3818"/>
    <property type="match status" value="1"/>
</dbReference>
<proteinExistence type="predicted"/>
<dbReference type="InterPro" id="IPR036871">
    <property type="entry name" value="PX_dom_sf"/>
</dbReference>
<dbReference type="RefSeq" id="XP_024662375.1">
    <property type="nucleotide sequence ID" value="XM_024806607.1"/>
</dbReference>
<accession>A0A2T0FBW3</accession>